<reference evidence="2" key="1">
    <citation type="submission" date="2023-02" db="EMBL/GenBank/DDBJ databases">
        <title>Actinomadura rubrobrunea NBRC 14622.</title>
        <authorList>
            <person name="Ichikawa N."/>
            <person name="Sato H."/>
            <person name="Tonouchi N."/>
        </authorList>
    </citation>
    <scope>NUCLEOTIDE SEQUENCE</scope>
    <source>
        <strain evidence="2">NBRC 14622</strain>
    </source>
</reference>
<name>A0A9W6UWU3_9ACTN</name>
<dbReference type="EMBL" id="BSRZ01000015">
    <property type="protein sequence ID" value="GLW66574.1"/>
    <property type="molecule type" value="Genomic_DNA"/>
</dbReference>
<evidence type="ECO:0000256" key="1">
    <source>
        <dbReference type="SAM" id="MobiDB-lite"/>
    </source>
</evidence>
<keyword evidence="3" id="KW-1185">Reference proteome</keyword>
<protein>
    <recommendedName>
        <fullName evidence="4">Transposase</fullName>
    </recommendedName>
</protein>
<sequence length="100" mass="10622">MGPPPAYACDAERQAASGDRLGWYNHHRPHTGIAGQTPAARVTNLSEQDTSAPEESTRIPIDEGVNQLWDEHPGEFPEVSTGPAAKSSSSPAWATKTSPS</sequence>
<feature type="region of interest" description="Disordered" evidence="1">
    <location>
        <begin position="21"/>
        <end position="100"/>
    </location>
</feature>
<dbReference type="Proteomes" id="UP001165124">
    <property type="component" value="Unassembled WGS sequence"/>
</dbReference>
<gene>
    <name evidence="2" type="ORF">Arub01_48180</name>
</gene>
<evidence type="ECO:0000313" key="2">
    <source>
        <dbReference type="EMBL" id="GLW66574.1"/>
    </source>
</evidence>
<comment type="caution">
    <text evidence="2">The sequence shown here is derived from an EMBL/GenBank/DDBJ whole genome shotgun (WGS) entry which is preliminary data.</text>
</comment>
<evidence type="ECO:0000313" key="3">
    <source>
        <dbReference type="Proteomes" id="UP001165124"/>
    </source>
</evidence>
<dbReference type="AlphaFoldDB" id="A0A9W6UWU3"/>
<feature type="compositionally biased region" description="Polar residues" evidence="1">
    <location>
        <begin position="43"/>
        <end position="54"/>
    </location>
</feature>
<accession>A0A9W6UWU3</accession>
<organism evidence="2 3">
    <name type="scientific">Actinomadura rubrobrunea</name>
    <dbReference type="NCBI Taxonomy" id="115335"/>
    <lineage>
        <taxon>Bacteria</taxon>
        <taxon>Bacillati</taxon>
        <taxon>Actinomycetota</taxon>
        <taxon>Actinomycetes</taxon>
        <taxon>Streptosporangiales</taxon>
        <taxon>Thermomonosporaceae</taxon>
        <taxon>Actinomadura</taxon>
    </lineage>
</organism>
<feature type="compositionally biased region" description="Low complexity" evidence="1">
    <location>
        <begin position="80"/>
        <end position="100"/>
    </location>
</feature>
<proteinExistence type="predicted"/>
<evidence type="ECO:0008006" key="4">
    <source>
        <dbReference type="Google" id="ProtNLM"/>
    </source>
</evidence>